<evidence type="ECO:0000313" key="1">
    <source>
        <dbReference type="EMBL" id="KAG2544438.1"/>
    </source>
</evidence>
<evidence type="ECO:0000313" key="2">
    <source>
        <dbReference type="Proteomes" id="UP000823388"/>
    </source>
</evidence>
<dbReference type="PANTHER" id="PTHR34591:SF13">
    <property type="entry name" value="OS03G0669900 PROTEIN"/>
    <property type="match status" value="1"/>
</dbReference>
<dbReference type="PANTHER" id="PTHR34591">
    <property type="entry name" value="OS03G0653100 PROTEIN-RELATED"/>
    <property type="match status" value="1"/>
</dbReference>
<gene>
    <name evidence="1" type="ORF">PVAP13_9KG019300</name>
</gene>
<dbReference type="EMBL" id="CM029053">
    <property type="protein sequence ID" value="KAG2544438.1"/>
    <property type="molecule type" value="Genomic_DNA"/>
</dbReference>
<proteinExistence type="predicted"/>
<name>A0A8T0N6F9_PANVG</name>
<keyword evidence="2" id="KW-1185">Reference proteome</keyword>
<organism evidence="1 2">
    <name type="scientific">Panicum virgatum</name>
    <name type="common">Blackwell switchgrass</name>
    <dbReference type="NCBI Taxonomy" id="38727"/>
    <lineage>
        <taxon>Eukaryota</taxon>
        <taxon>Viridiplantae</taxon>
        <taxon>Streptophyta</taxon>
        <taxon>Embryophyta</taxon>
        <taxon>Tracheophyta</taxon>
        <taxon>Spermatophyta</taxon>
        <taxon>Magnoliopsida</taxon>
        <taxon>Liliopsida</taxon>
        <taxon>Poales</taxon>
        <taxon>Poaceae</taxon>
        <taxon>PACMAD clade</taxon>
        <taxon>Panicoideae</taxon>
        <taxon>Panicodae</taxon>
        <taxon>Paniceae</taxon>
        <taxon>Panicinae</taxon>
        <taxon>Panicum</taxon>
        <taxon>Panicum sect. Hiantes</taxon>
    </lineage>
</organism>
<reference evidence="1" key="1">
    <citation type="submission" date="2020-05" db="EMBL/GenBank/DDBJ databases">
        <title>WGS assembly of Panicum virgatum.</title>
        <authorList>
            <person name="Lovell J.T."/>
            <person name="Jenkins J."/>
            <person name="Shu S."/>
            <person name="Juenger T.E."/>
            <person name="Schmutz J."/>
        </authorList>
    </citation>
    <scope>NUCLEOTIDE SEQUENCE</scope>
    <source>
        <strain evidence="1">AP13</strain>
    </source>
</reference>
<sequence length="393" mass="44858">MVKDHCNGLILLDSVVANPATGWFAAFPPWPRSSIRHYFHDSAYLVFDPTISSHYSVFIINYAPLYYGEEESMISSPAAEAEWPPSPYLFHVFSSRTGRWEERPFLRQGEAAGAIADIRLGKQTETQRECRCFAAYWKQTLYVHCHNNFFFRICLSKDEYRVIKPPPGISIHSENLVLGKSEKGPYLAAQSLYYADPCLRVWILDESNHERGEWVLTHCNKHLGTMLPRCYLDNTVFGPWILEDINYNHYLMAYADSDGATAAAPVVKQQSDCGYSFDEDDFSLDSCRTTEDTTSSCYISDLWVLGFHPYKEIVFLGSGKERALAYDMNSSKFQYLGNIFPTSYEVDFEDKCQGIEETFVYTPCKLDGHPNISLQTPHPNTRSARIAGYKVIC</sequence>
<accession>A0A8T0N6F9</accession>
<protein>
    <submittedName>
        <fullName evidence="1">Uncharacterized protein</fullName>
    </submittedName>
</protein>
<dbReference type="AlphaFoldDB" id="A0A8T0N6F9"/>
<dbReference type="Proteomes" id="UP000823388">
    <property type="component" value="Chromosome 9K"/>
</dbReference>
<comment type="caution">
    <text evidence="1">The sequence shown here is derived from an EMBL/GenBank/DDBJ whole genome shotgun (WGS) entry which is preliminary data.</text>
</comment>